<feature type="transmembrane region" description="Helical" evidence="1">
    <location>
        <begin position="75"/>
        <end position="94"/>
    </location>
</feature>
<feature type="transmembrane region" description="Helical" evidence="1">
    <location>
        <begin position="305"/>
        <end position="326"/>
    </location>
</feature>
<dbReference type="RefSeq" id="WP_177200038.1">
    <property type="nucleotide sequence ID" value="NZ_FOXP01000001.1"/>
</dbReference>
<dbReference type="InterPro" id="IPR002656">
    <property type="entry name" value="Acyl_transf_3_dom"/>
</dbReference>
<protein>
    <submittedName>
        <fullName evidence="3">Peptidoglycan/LPS O-acetylase OafA/YrhL, contains acyltransferase and SGNH-hydrolase domains</fullName>
    </submittedName>
</protein>
<keyword evidence="1" id="KW-0472">Membrane</keyword>
<keyword evidence="3" id="KW-0808">Transferase</keyword>
<feature type="transmembrane region" description="Helical" evidence="1">
    <location>
        <begin position="37"/>
        <end position="54"/>
    </location>
</feature>
<dbReference type="GO" id="GO:0016747">
    <property type="term" value="F:acyltransferase activity, transferring groups other than amino-acyl groups"/>
    <property type="evidence" value="ECO:0007669"/>
    <property type="project" value="InterPro"/>
</dbReference>
<sequence>MSIYLDLGRAGAALVVLVGHAGQLGLLGAAWPFDDTFQHSAVIFFFVLSGLMIQQSASRPNQTLATYAKARMARIVPVALFSLLLSTGTFLLLVRAGLHVADETRYNHLSASTIMMPLIFVSERLDGVGPPLNPPFWSLCYEVWFYTTFGLYSFSRGPIRIVSIALAIVAADGLVWLLMPAWLIGVALGKRGNDVRITHPRCTFAVSITLFAFSQWSGLPHTVAEPSNSLDFNFMQLRFSSYFITDTIGAVFIGCALAALRHISGDLHRWQAIAKGFAGITFTLYLTHWPLLIAIQTLTHSGSTILRASCAIFLPIAVAILLAPLLEVRLPRLFRGQSMAILSSRGLQRQVFTR</sequence>
<organism evidence="3 4">
    <name type="scientific">Sphingomonas rubra</name>
    <dbReference type="NCBI Taxonomy" id="634430"/>
    <lineage>
        <taxon>Bacteria</taxon>
        <taxon>Pseudomonadati</taxon>
        <taxon>Pseudomonadota</taxon>
        <taxon>Alphaproteobacteria</taxon>
        <taxon>Sphingomonadales</taxon>
        <taxon>Sphingomonadaceae</taxon>
        <taxon>Sphingomonas</taxon>
    </lineage>
</organism>
<evidence type="ECO:0000256" key="1">
    <source>
        <dbReference type="SAM" id="Phobius"/>
    </source>
</evidence>
<feature type="transmembrane region" description="Helical" evidence="1">
    <location>
        <begin position="12"/>
        <end position="31"/>
    </location>
</feature>
<keyword evidence="4" id="KW-1185">Reference proteome</keyword>
<keyword evidence="3" id="KW-0012">Acyltransferase</keyword>
<evidence type="ECO:0000313" key="4">
    <source>
        <dbReference type="Proteomes" id="UP000199586"/>
    </source>
</evidence>
<keyword evidence="3" id="KW-0378">Hydrolase</keyword>
<dbReference type="InterPro" id="IPR050879">
    <property type="entry name" value="Acyltransferase_3"/>
</dbReference>
<gene>
    <name evidence="3" type="ORF">SAMN04488241_101170</name>
</gene>
<feature type="transmembrane region" description="Helical" evidence="1">
    <location>
        <begin position="161"/>
        <end position="189"/>
    </location>
</feature>
<feature type="transmembrane region" description="Helical" evidence="1">
    <location>
        <begin position="239"/>
        <end position="260"/>
    </location>
</feature>
<feature type="transmembrane region" description="Helical" evidence="1">
    <location>
        <begin position="135"/>
        <end position="155"/>
    </location>
</feature>
<accession>A0A1I5PQJ9</accession>
<keyword evidence="1" id="KW-0812">Transmembrane</keyword>
<proteinExistence type="predicted"/>
<evidence type="ECO:0000259" key="2">
    <source>
        <dbReference type="Pfam" id="PF01757"/>
    </source>
</evidence>
<dbReference type="Proteomes" id="UP000199586">
    <property type="component" value="Unassembled WGS sequence"/>
</dbReference>
<feature type="domain" description="Acyltransferase 3" evidence="2">
    <location>
        <begin position="3"/>
        <end position="323"/>
    </location>
</feature>
<dbReference type="EMBL" id="FOXP01000001">
    <property type="protein sequence ID" value="SFP36408.1"/>
    <property type="molecule type" value="Genomic_DNA"/>
</dbReference>
<dbReference type="PANTHER" id="PTHR23028">
    <property type="entry name" value="ACETYLTRANSFERASE"/>
    <property type="match status" value="1"/>
</dbReference>
<name>A0A1I5PQJ9_9SPHN</name>
<feature type="transmembrane region" description="Helical" evidence="1">
    <location>
        <begin position="272"/>
        <end position="293"/>
    </location>
</feature>
<keyword evidence="1" id="KW-1133">Transmembrane helix</keyword>
<dbReference type="STRING" id="634430.SAMN04488241_101170"/>
<reference evidence="3 4" key="1">
    <citation type="submission" date="2016-10" db="EMBL/GenBank/DDBJ databases">
        <authorList>
            <person name="de Groot N.N."/>
        </authorList>
    </citation>
    <scope>NUCLEOTIDE SEQUENCE [LARGE SCALE GENOMIC DNA]</scope>
    <source>
        <strain evidence="3 4">CGMCC 1.9113</strain>
    </source>
</reference>
<evidence type="ECO:0000313" key="3">
    <source>
        <dbReference type="EMBL" id="SFP36408.1"/>
    </source>
</evidence>
<dbReference type="Pfam" id="PF01757">
    <property type="entry name" value="Acyl_transf_3"/>
    <property type="match status" value="1"/>
</dbReference>
<dbReference type="AlphaFoldDB" id="A0A1I5PQJ9"/>
<dbReference type="GO" id="GO:0016787">
    <property type="term" value="F:hydrolase activity"/>
    <property type="evidence" value="ECO:0007669"/>
    <property type="project" value="UniProtKB-KW"/>
</dbReference>